<feature type="transmembrane region" description="Helical" evidence="1">
    <location>
        <begin position="20"/>
        <end position="42"/>
    </location>
</feature>
<organism evidence="2 3">
    <name type="scientific">Maribacter litopenaei</name>
    <dbReference type="NCBI Taxonomy" id="2976127"/>
    <lineage>
        <taxon>Bacteria</taxon>
        <taxon>Pseudomonadati</taxon>
        <taxon>Bacteroidota</taxon>
        <taxon>Flavobacteriia</taxon>
        <taxon>Flavobacteriales</taxon>
        <taxon>Flavobacteriaceae</taxon>
        <taxon>Maribacter</taxon>
    </lineage>
</organism>
<protein>
    <submittedName>
        <fullName evidence="2">DUF2975 domain-containing protein</fullName>
    </submittedName>
</protein>
<feature type="transmembrane region" description="Helical" evidence="1">
    <location>
        <begin position="150"/>
        <end position="168"/>
    </location>
</feature>
<evidence type="ECO:0000313" key="2">
    <source>
        <dbReference type="EMBL" id="UWX53788.1"/>
    </source>
</evidence>
<accession>A0ABY5Y475</accession>
<dbReference type="RefSeq" id="WP_260571310.1">
    <property type="nucleotide sequence ID" value="NZ_CP104205.1"/>
</dbReference>
<proteinExistence type="predicted"/>
<dbReference type="EMBL" id="CP104205">
    <property type="protein sequence ID" value="UWX53788.1"/>
    <property type="molecule type" value="Genomic_DNA"/>
</dbReference>
<evidence type="ECO:0000256" key="1">
    <source>
        <dbReference type="SAM" id="Phobius"/>
    </source>
</evidence>
<name>A0ABY5Y475_9FLAO</name>
<gene>
    <name evidence="2" type="ORF">NYZ99_11620</name>
</gene>
<feature type="transmembrane region" description="Helical" evidence="1">
    <location>
        <begin position="112"/>
        <end position="130"/>
    </location>
</feature>
<keyword evidence="1" id="KW-1133">Transmembrane helix</keyword>
<feature type="transmembrane region" description="Helical" evidence="1">
    <location>
        <begin position="65"/>
        <end position="92"/>
    </location>
</feature>
<dbReference type="Proteomes" id="UP001059209">
    <property type="component" value="Chromosome"/>
</dbReference>
<keyword evidence="1" id="KW-0472">Membrane</keyword>
<evidence type="ECO:0000313" key="3">
    <source>
        <dbReference type="Proteomes" id="UP001059209"/>
    </source>
</evidence>
<keyword evidence="3" id="KW-1185">Reference proteome</keyword>
<sequence length="181" mass="20445">MKTRLKTDNLIFKGLKIISWIIFVGLCVEAGGLIVNFIFSLYPTEFVQNLYQKLDLSHVYQSSKLIFFGLYGFILAISLLKVVLFYLVVLLITKIDLTKPFNNMVSKKILNISYYTLSIGILSLIGRQLAKNVGNNGLSLDKLNSFWADGQAFILMAAVVYIIGVIFLKGVEYQEELEETV</sequence>
<reference evidence="2" key="1">
    <citation type="submission" date="2022-09" db="EMBL/GenBank/DDBJ databases">
        <title>Maribacter litopenaei sp. nov., isolated from the intestinal tract of the Pacific White Shrimp, Litopenaeus vannamei.</title>
        <authorList>
            <person name="Kim S.Y."/>
            <person name="Hwang C.Y."/>
        </authorList>
    </citation>
    <scope>NUCLEOTIDE SEQUENCE</scope>
    <source>
        <strain evidence="2">HL-LV01</strain>
    </source>
</reference>
<keyword evidence="1" id="KW-0812">Transmembrane</keyword>